<reference evidence="11" key="1">
    <citation type="journal article" date="2016" name="Genome Announc.">
        <title>Draft genome sequence of Aspergillus niger strain An76.</title>
        <authorList>
            <person name="Gong W."/>
            <person name="Cheng Z."/>
            <person name="Zhang H."/>
            <person name="Liu L."/>
            <person name="Gao P."/>
            <person name="Wang L."/>
        </authorList>
    </citation>
    <scope>NUCLEOTIDE SEQUENCE [LARGE SCALE GENOMIC DNA]</scope>
    <source>
        <strain evidence="11">An76</strain>
    </source>
</reference>
<evidence type="ECO:0000256" key="4">
    <source>
        <dbReference type="ARBA" id="ARBA00022723"/>
    </source>
</evidence>
<protein>
    <submittedName>
        <fullName evidence="10">Cytochrome P450</fullName>
    </submittedName>
</protein>
<dbReference type="AlphaFoldDB" id="A0A100ISI7"/>
<organism evidence="10 11">
    <name type="scientific">Aspergillus niger</name>
    <dbReference type="NCBI Taxonomy" id="5061"/>
    <lineage>
        <taxon>Eukaryota</taxon>
        <taxon>Fungi</taxon>
        <taxon>Dikarya</taxon>
        <taxon>Ascomycota</taxon>
        <taxon>Pezizomycotina</taxon>
        <taxon>Eurotiomycetes</taxon>
        <taxon>Eurotiomycetidae</taxon>
        <taxon>Eurotiales</taxon>
        <taxon>Aspergillaceae</taxon>
        <taxon>Aspergillus</taxon>
        <taxon>Aspergillus subgen. Circumdati</taxon>
    </lineage>
</organism>
<evidence type="ECO:0000256" key="8">
    <source>
        <dbReference type="PIRSR" id="PIRSR602403-1"/>
    </source>
</evidence>
<dbReference type="VEuPathDB" id="FungiDB:ASPNIDRAFT2_1188024"/>
<evidence type="ECO:0000256" key="1">
    <source>
        <dbReference type="ARBA" id="ARBA00001971"/>
    </source>
</evidence>
<dbReference type="InterPro" id="IPR036396">
    <property type="entry name" value="Cyt_P450_sf"/>
</dbReference>
<dbReference type="CDD" id="cd11042">
    <property type="entry name" value="CYP51-like"/>
    <property type="match status" value="1"/>
</dbReference>
<dbReference type="GO" id="GO:0016705">
    <property type="term" value="F:oxidoreductase activity, acting on paired donors, with incorporation or reduction of molecular oxygen"/>
    <property type="evidence" value="ECO:0007669"/>
    <property type="project" value="InterPro"/>
</dbReference>
<dbReference type="VEuPathDB" id="FungiDB:ATCC64974_111380"/>
<dbReference type="Pfam" id="PF00067">
    <property type="entry name" value="p450"/>
    <property type="match status" value="1"/>
</dbReference>
<evidence type="ECO:0000313" key="10">
    <source>
        <dbReference type="EMBL" id="GAQ46316.1"/>
    </source>
</evidence>
<gene>
    <name evidence="10" type="ORF">ABL_08977</name>
</gene>
<keyword evidence="4 8" id="KW-0479">Metal-binding</keyword>
<accession>A0A100ISI7</accession>
<dbReference type="VEuPathDB" id="FungiDB:An18g00500"/>
<dbReference type="PANTHER" id="PTHR24304">
    <property type="entry name" value="CYTOCHROME P450 FAMILY 7"/>
    <property type="match status" value="1"/>
</dbReference>
<dbReference type="SUPFAM" id="SSF48264">
    <property type="entry name" value="Cytochrome P450"/>
    <property type="match status" value="1"/>
</dbReference>
<dbReference type="Gene3D" id="1.10.630.10">
    <property type="entry name" value="Cytochrome P450"/>
    <property type="match status" value="1"/>
</dbReference>
<dbReference type="Proteomes" id="UP000068243">
    <property type="component" value="Unassembled WGS sequence"/>
</dbReference>
<comment type="caution">
    <text evidence="10">The sequence shown here is derived from an EMBL/GenBank/DDBJ whole genome shotgun (WGS) entry which is preliminary data.</text>
</comment>
<keyword evidence="6 8" id="KW-0408">Iron</keyword>
<dbReference type="GO" id="GO:0020037">
    <property type="term" value="F:heme binding"/>
    <property type="evidence" value="ECO:0007669"/>
    <property type="project" value="InterPro"/>
</dbReference>
<dbReference type="VEuPathDB" id="FungiDB:M747DRAFT_326782"/>
<dbReference type="OMA" id="PYLTHHD"/>
<comment type="cofactor">
    <cofactor evidence="1 8">
        <name>heme</name>
        <dbReference type="ChEBI" id="CHEBI:30413"/>
    </cofactor>
</comment>
<keyword evidence="3 8" id="KW-0349">Heme</keyword>
<evidence type="ECO:0000256" key="2">
    <source>
        <dbReference type="ARBA" id="ARBA00010617"/>
    </source>
</evidence>
<dbReference type="InterPro" id="IPR017972">
    <property type="entry name" value="Cyt_P450_CS"/>
</dbReference>
<keyword evidence="7 9" id="KW-0503">Monooxygenase</keyword>
<dbReference type="InterPro" id="IPR050529">
    <property type="entry name" value="CYP450_sterol_14alpha_dmase"/>
</dbReference>
<evidence type="ECO:0000256" key="7">
    <source>
        <dbReference type="ARBA" id="ARBA00023033"/>
    </source>
</evidence>
<dbReference type="GO" id="GO:0005506">
    <property type="term" value="F:iron ion binding"/>
    <property type="evidence" value="ECO:0007669"/>
    <property type="project" value="InterPro"/>
</dbReference>
<dbReference type="InterPro" id="IPR001128">
    <property type="entry name" value="Cyt_P450"/>
</dbReference>
<dbReference type="GO" id="GO:0004497">
    <property type="term" value="F:monooxygenase activity"/>
    <property type="evidence" value="ECO:0007669"/>
    <property type="project" value="UniProtKB-KW"/>
</dbReference>
<keyword evidence="5 9" id="KW-0560">Oxidoreductase</keyword>
<sequence>MDGGLQTLQILGLELPVLGGALTPRTFPAAQPAHLRPSGGPQGFYVLVMESMIDAIQARLAGDEQLLAQPMVVAAALLFLLVVFQLRRTGGSKAFPSPRLGYPLVGDALAFLNRPVAFVQDATRKCGPIFHVKILFANIVYLRGTQLNRMYVDVKEDIWSFGGGIGIFLKKIAIPGYFDHFRNLVGSLNRGINRKVTLDRYTELAGEEADKALLKWSQQSDIKVFEEASKYVHRVIVRTLMGQDFYDEHVDELYDLVHRMEDEIGHPLNLLLPDWFPHPPARRLGKARDRFAEIFAQQMEIRRQNPEKWKGSLDYITYTLEDPRTAHLQEFYPSHHTVLMFAAHTSTVASIAWTALELIRNPEYVEAIRQSFQSNEDVHQSPVLLACVKESGRHYSGVHMWRTTHRPVQLEDGYMVPENWVVCTSPYLTHHDPEIYEQPQQWLPERWLHPTARLQNLNNATDAAFLQFGAGSHRCPGENMAGIIARELVSRLVKNYDFQWGSQGPAKIDVSRMDFSKVGSPWLQGDARIRLTPRKSASM</sequence>
<dbReference type="OrthoDB" id="1055148at2759"/>
<feature type="binding site" description="axial binding residue" evidence="8">
    <location>
        <position position="475"/>
    </location>
    <ligand>
        <name>heme</name>
        <dbReference type="ChEBI" id="CHEBI:30413"/>
    </ligand>
    <ligandPart>
        <name>Fe</name>
        <dbReference type="ChEBI" id="CHEBI:18248"/>
    </ligandPart>
</feature>
<name>A0A100ISI7_ASPNG</name>
<evidence type="ECO:0000256" key="5">
    <source>
        <dbReference type="ARBA" id="ARBA00023002"/>
    </source>
</evidence>
<proteinExistence type="inferred from homology"/>
<dbReference type="InterPro" id="IPR002403">
    <property type="entry name" value="Cyt_P450_E_grp-IV"/>
</dbReference>
<evidence type="ECO:0000256" key="6">
    <source>
        <dbReference type="ARBA" id="ARBA00023004"/>
    </source>
</evidence>
<dbReference type="PROSITE" id="PS00086">
    <property type="entry name" value="CYTOCHROME_P450"/>
    <property type="match status" value="1"/>
</dbReference>
<dbReference type="PRINTS" id="PR00465">
    <property type="entry name" value="EP450IV"/>
</dbReference>
<dbReference type="EMBL" id="BCMY01000020">
    <property type="protein sequence ID" value="GAQ46316.1"/>
    <property type="molecule type" value="Genomic_DNA"/>
</dbReference>
<comment type="similarity">
    <text evidence="2 9">Belongs to the cytochrome P450 family.</text>
</comment>
<evidence type="ECO:0000313" key="11">
    <source>
        <dbReference type="Proteomes" id="UP000068243"/>
    </source>
</evidence>
<dbReference type="PANTHER" id="PTHR24304:SF2">
    <property type="entry name" value="24-HYDROXYCHOLESTEROL 7-ALPHA-HYDROXYLASE"/>
    <property type="match status" value="1"/>
</dbReference>
<evidence type="ECO:0000256" key="3">
    <source>
        <dbReference type="ARBA" id="ARBA00022617"/>
    </source>
</evidence>
<evidence type="ECO:0000256" key="9">
    <source>
        <dbReference type="RuleBase" id="RU000461"/>
    </source>
</evidence>